<gene>
    <name evidence="3" type="ORF">A3G52_02165</name>
</gene>
<dbReference type="PANTHER" id="PTHR37938">
    <property type="entry name" value="BLL0215 PROTEIN"/>
    <property type="match status" value="1"/>
</dbReference>
<sequence>MLKLNDNEIVILEIRKHWFIIFAKGFFLFVAALLPLVIYSSYSDFSSLKTVHASGNFASLSLFLYSCWLMVLWAVFFIEWTDYYLDVWYVTNKRVIDVDQKGIFYREIATLYYNNLQDVTTKTKGFVETVFNFGDIYMQTAGEKREFIIRSAANPEEAKHIILNEYQKNLSAADKDSYVANNAVI</sequence>
<dbReference type="PANTHER" id="PTHR37938:SF1">
    <property type="entry name" value="BLL0215 PROTEIN"/>
    <property type="match status" value="1"/>
</dbReference>
<keyword evidence="1" id="KW-0812">Transmembrane</keyword>
<dbReference type="EMBL" id="MHSK01000007">
    <property type="protein sequence ID" value="OHA42700.1"/>
    <property type="molecule type" value="Genomic_DNA"/>
</dbReference>
<reference evidence="3 4" key="1">
    <citation type="journal article" date="2016" name="Nat. Commun.">
        <title>Thousands of microbial genomes shed light on interconnected biogeochemical processes in an aquifer system.</title>
        <authorList>
            <person name="Anantharaman K."/>
            <person name="Brown C.T."/>
            <person name="Hug L.A."/>
            <person name="Sharon I."/>
            <person name="Castelle C.J."/>
            <person name="Probst A.J."/>
            <person name="Thomas B.C."/>
            <person name="Singh A."/>
            <person name="Wilkins M.J."/>
            <person name="Karaoz U."/>
            <person name="Brodie E.L."/>
            <person name="Williams K.H."/>
            <person name="Hubbard S.S."/>
            <person name="Banfield J.F."/>
        </authorList>
    </citation>
    <scope>NUCLEOTIDE SEQUENCE [LARGE SCALE GENOMIC DNA]</scope>
</reference>
<organism evidence="3 4">
    <name type="scientific">Candidatus Taylorbacteria bacterium RIFCSPLOWO2_12_FULL_43_20</name>
    <dbReference type="NCBI Taxonomy" id="1802332"/>
    <lineage>
        <taxon>Bacteria</taxon>
        <taxon>Candidatus Tayloriibacteriota</taxon>
    </lineage>
</organism>
<dbReference type="AlphaFoldDB" id="A0A1G2P2Z4"/>
<feature type="transmembrane region" description="Helical" evidence="1">
    <location>
        <begin position="62"/>
        <end position="85"/>
    </location>
</feature>
<evidence type="ECO:0000313" key="4">
    <source>
        <dbReference type="Proteomes" id="UP000177269"/>
    </source>
</evidence>
<evidence type="ECO:0000256" key="1">
    <source>
        <dbReference type="SAM" id="Phobius"/>
    </source>
</evidence>
<dbReference type="Pfam" id="PF03703">
    <property type="entry name" value="bPH_2"/>
    <property type="match status" value="1"/>
</dbReference>
<evidence type="ECO:0000313" key="3">
    <source>
        <dbReference type="EMBL" id="OHA42700.1"/>
    </source>
</evidence>
<dbReference type="InterPro" id="IPR005182">
    <property type="entry name" value="YdbS-like_PH"/>
</dbReference>
<keyword evidence="1" id="KW-0472">Membrane</keyword>
<protein>
    <recommendedName>
        <fullName evidence="2">YdbS-like PH domain-containing protein</fullName>
    </recommendedName>
</protein>
<keyword evidence="1" id="KW-1133">Transmembrane helix</keyword>
<name>A0A1G2P2Z4_9BACT</name>
<feature type="transmembrane region" description="Helical" evidence="1">
    <location>
        <begin position="21"/>
        <end position="42"/>
    </location>
</feature>
<dbReference type="Proteomes" id="UP000177269">
    <property type="component" value="Unassembled WGS sequence"/>
</dbReference>
<feature type="domain" description="YdbS-like PH" evidence="2">
    <location>
        <begin position="87"/>
        <end position="161"/>
    </location>
</feature>
<comment type="caution">
    <text evidence="3">The sequence shown here is derived from an EMBL/GenBank/DDBJ whole genome shotgun (WGS) entry which is preliminary data.</text>
</comment>
<evidence type="ECO:0000259" key="2">
    <source>
        <dbReference type="Pfam" id="PF03703"/>
    </source>
</evidence>
<proteinExistence type="predicted"/>
<accession>A0A1G2P2Z4</accession>